<dbReference type="InterPro" id="IPR036264">
    <property type="entry name" value="Bact_exopeptidase_dim_dom"/>
</dbReference>
<dbReference type="PIRSF" id="PIRSF037226">
    <property type="entry name" value="Amidohydrolase_ACY1L2_prd"/>
    <property type="match status" value="1"/>
</dbReference>
<name>A0AAX4IU05_9PEZI</name>
<gene>
    <name evidence="5" type="ORF">CDEST_11703</name>
</gene>
<dbReference type="InterPro" id="IPR052030">
    <property type="entry name" value="Peptidase_M20/M20A_hydrolases"/>
</dbReference>
<keyword evidence="6" id="KW-1185">Reference proteome</keyword>
<dbReference type="AlphaFoldDB" id="A0AAX4IU05"/>
<organism evidence="5 6">
    <name type="scientific">Colletotrichum destructivum</name>
    <dbReference type="NCBI Taxonomy" id="34406"/>
    <lineage>
        <taxon>Eukaryota</taxon>
        <taxon>Fungi</taxon>
        <taxon>Dikarya</taxon>
        <taxon>Ascomycota</taxon>
        <taxon>Pezizomycotina</taxon>
        <taxon>Sordariomycetes</taxon>
        <taxon>Hypocreomycetidae</taxon>
        <taxon>Glomerellales</taxon>
        <taxon>Glomerellaceae</taxon>
        <taxon>Colletotrichum</taxon>
        <taxon>Colletotrichum destructivum species complex</taxon>
    </lineage>
</organism>
<dbReference type="Gene3D" id="3.40.630.10">
    <property type="entry name" value="Zn peptidases"/>
    <property type="match status" value="1"/>
</dbReference>
<accession>A0AAX4IU05</accession>
<feature type="region of interest" description="Disordered" evidence="3">
    <location>
        <begin position="329"/>
        <end position="355"/>
    </location>
</feature>
<evidence type="ECO:0000256" key="2">
    <source>
        <dbReference type="PIRNR" id="PIRNR037226"/>
    </source>
</evidence>
<evidence type="ECO:0000313" key="5">
    <source>
        <dbReference type="EMBL" id="WQF86689.1"/>
    </source>
</evidence>
<dbReference type="NCBIfam" id="TIGR01891">
    <property type="entry name" value="amidohydrolases"/>
    <property type="match status" value="1"/>
</dbReference>
<proteinExistence type="inferred from homology"/>
<dbReference type="PANTHER" id="PTHR30575:SF0">
    <property type="entry name" value="XAA-ARG DIPEPTIDASE"/>
    <property type="match status" value="1"/>
</dbReference>
<keyword evidence="4" id="KW-0732">Signal</keyword>
<feature type="chain" id="PRO_5043556473" description="Peptidase M20 domain-containing protein 2" evidence="4">
    <location>
        <begin position="26"/>
        <end position="435"/>
    </location>
</feature>
<sequence>MMQSLRKAALAFLASATLLPSSANGQELADQVFAAIDAKNDGLRTINTEIWENPEIGYQEVHAHKVLTDYLEEQGFNVTRSAYNLTTAFRAEFSNGPGRAVSFNSEFDALPGLGHACGHNLIATVGVAAAIGVKEALENGNVKGSVVLLGTPAEEGGGGKVKMLEAGAYDGLDCSLMAHPGNNNYAAWGRTLASWRGNVSWTGVAAHAAAAPWAGQNALDGFVAAYQMAGLFRQQLQPSDRIHHVVTKGWSVANIIPDYIESQWGVRGNTRPRRDVVLSQVESILYASGNGTNTTVEISAFQDYWDQNPSFQLASTFYEHQMKYLNPADDPETANFTVSSPEESRRDGGASASSDQGNVSWFLPAIQVGFPVGGTAPVHNAGFRELAGTDFAHESAIQTAKILALTGLEVLQNETYAETMWEEWRAMIEEVSIAV</sequence>
<dbReference type="InterPro" id="IPR017439">
    <property type="entry name" value="Amidohydrolase"/>
</dbReference>
<dbReference type="InterPro" id="IPR002933">
    <property type="entry name" value="Peptidase_M20"/>
</dbReference>
<dbReference type="Proteomes" id="UP001322277">
    <property type="component" value="Chromosome 7"/>
</dbReference>
<evidence type="ECO:0000256" key="1">
    <source>
        <dbReference type="ARBA" id="ARBA00006247"/>
    </source>
</evidence>
<dbReference type="GeneID" id="87948203"/>
<reference evidence="6" key="1">
    <citation type="journal article" date="2023" name="bioRxiv">
        <title>Complete genome of the Medicago anthracnose fungus, Colletotrichum destructivum, reveals a mini-chromosome-like region within a core chromosome.</title>
        <authorList>
            <person name="Lapalu N."/>
            <person name="Simon A."/>
            <person name="Lu A."/>
            <person name="Plaumann P.-L."/>
            <person name="Amselem J."/>
            <person name="Pigne S."/>
            <person name="Auger A."/>
            <person name="Koch C."/>
            <person name="Dallery J.-F."/>
            <person name="O'Connell R.J."/>
        </authorList>
    </citation>
    <scope>NUCLEOTIDE SEQUENCE [LARGE SCALE GENOMIC DNA]</scope>
    <source>
        <strain evidence="6">CBS 520.97</strain>
    </source>
</reference>
<dbReference type="Gene3D" id="3.30.70.360">
    <property type="match status" value="1"/>
</dbReference>
<dbReference type="Pfam" id="PF01546">
    <property type="entry name" value="Peptidase_M20"/>
    <property type="match status" value="1"/>
</dbReference>
<dbReference type="EMBL" id="CP137311">
    <property type="protein sequence ID" value="WQF86689.1"/>
    <property type="molecule type" value="Genomic_DNA"/>
</dbReference>
<evidence type="ECO:0000256" key="3">
    <source>
        <dbReference type="SAM" id="MobiDB-lite"/>
    </source>
</evidence>
<feature type="signal peptide" evidence="4">
    <location>
        <begin position="1"/>
        <end position="25"/>
    </location>
</feature>
<dbReference type="SUPFAM" id="SSF55031">
    <property type="entry name" value="Bacterial exopeptidase dimerisation domain"/>
    <property type="match status" value="1"/>
</dbReference>
<protein>
    <recommendedName>
        <fullName evidence="2">Peptidase M20 domain-containing protein 2</fullName>
    </recommendedName>
</protein>
<dbReference type="KEGG" id="cdet:87948203"/>
<comment type="similarity">
    <text evidence="1 2">Belongs to the peptidase M20A family.</text>
</comment>
<dbReference type="PANTHER" id="PTHR30575">
    <property type="entry name" value="PEPTIDASE M20"/>
    <property type="match status" value="1"/>
</dbReference>
<evidence type="ECO:0000256" key="4">
    <source>
        <dbReference type="SAM" id="SignalP"/>
    </source>
</evidence>
<dbReference type="GO" id="GO:0016805">
    <property type="term" value="F:dipeptidase activity"/>
    <property type="evidence" value="ECO:0007669"/>
    <property type="project" value="InterPro"/>
</dbReference>
<dbReference type="InterPro" id="IPR017144">
    <property type="entry name" value="Xaa-Arg_dipeptidase"/>
</dbReference>
<dbReference type="RefSeq" id="XP_062783910.1">
    <property type="nucleotide sequence ID" value="XM_062927859.1"/>
</dbReference>
<dbReference type="SUPFAM" id="SSF53187">
    <property type="entry name" value="Zn-dependent exopeptidases"/>
    <property type="match status" value="1"/>
</dbReference>
<evidence type="ECO:0000313" key="6">
    <source>
        <dbReference type="Proteomes" id="UP001322277"/>
    </source>
</evidence>